<feature type="compositionally biased region" description="Low complexity" evidence="11">
    <location>
        <begin position="285"/>
        <end position="321"/>
    </location>
</feature>
<dbReference type="GO" id="GO:0031965">
    <property type="term" value="C:nuclear membrane"/>
    <property type="evidence" value="ECO:0007669"/>
    <property type="project" value="UniProtKB-SubCell"/>
</dbReference>
<dbReference type="GO" id="GO:0006606">
    <property type="term" value="P:protein import into nucleus"/>
    <property type="evidence" value="ECO:0007669"/>
    <property type="project" value="TreeGrafter"/>
</dbReference>
<evidence type="ECO:0000256" key="6">
    <source>
        <dbReference type="ARBA" id="ARBA00022816"/>
    </source>
</evidence>
<dbReference type="InterPro" id="IPR037665">
    <property type="entry name" value="Nucleoporin_S59-like"/>
</dbReference>
<dbReference type="PROSITE" id="PS51434">
    <property type="entry name" value="NUP_C"/>
    <property type="match status" value="1"/>
</dbReference>
<dbReference type="Gene3D" id="1.10.10.2360">
    <property type="match status" value="1"/>
</dbReference>
<feature type="compositionally biased region" description="Low complexity" evidence="11">
    <location>
        <begin position="522"/>
        <end position="539"/>
    </location>
</feature>
<evidence type="ECO:0000256" key="9">
    <source>
        <dbReference type="ARBA" id="ARBA00023132"/>
    </source>
</evidence>
<feature type="region of interest" description="Disordered" evidence="11">
    <location>
        <begin position="239"/>
        <end position="261"/>
    </location>
</feature>
<feature type="compositionally biased region" description="Polar residues" evidence="11">
    <location>
        <begin position="492"/>
        <end position="509"/>
    </location>
</feature>
<evidence type="ECO:0000313" key="13">
    <source>
        <dbReference type="Proteomes" id="UP000887578"/>
    </source>
</evidence>
<dbReference type="Pfam" id="PF04096">
    <property type="entry name" value="Nucleoporin2"/>
    <property type="match status" value="1"/>
</dbReference>
<keyword evidence="6" id="KW-0509">mRNA transport</keyword>
<dbReference type="GO" id="GO:0003723">
    <property type="term" value="F:RNA binding"/>
    <property type="evidence" value="ECO:0007669"/>
    <property type="project" value="TreeGrafter"/>
</dbReference>
<dbReference type="InterPro" id="IPR007230">
    <property type="entry name" value="Nup98_auto-Pept-S59_dom"/>
</dbReference>
<dbReference type="GO" id="GO:0000973">
    <property type="term" value="P:post-transcriptional tethering of RNA polymerase II gene DNA at nuclear periphery"/>
    <property type="evidence" value="ECO:0007669"/>
    <property type="project" value="TreeGrafter"/>
</dbReference>
<keyword evidence="5" id="KW-0813">Transport</keyword>
<keyword evidence="8" id="KW-0811">Translocation</keyword>
<dbReference type="GO" id="GO:0034398">
    <property type="term" value="P:telomere tethering at nuclear periphery"/>
    <property type="evidence" value="ECO:0007669"/>
    <property type="project" value="TreeGrafter"/>
</dbReference>
<accession>A0A914Q8A0</accession>
<dbReference type="Pfam" id="PF21240">
    <property type="entry name" value="Nup98_GLEBS"/>
    <property type="match status" value="1"/>
</dbReference>
<dbReference type="Gene3D" id="3.30.1610.10">
    <property type="entry name" value="Peptidase S59, nucleoporin"/>
    <property type="match status" value="1"/>
</dbReference>
<dbReference type="GO" id="GO:0044614">
    <property type="term" value="C:nuclear pore cytoplasmic filaments"/>
    <property type="evidence" value="ECO:0007669"/>
    <property type="project" value="TreeGrafter"/>
</dbReference>
<name>A0A914Q8A0_9BILA</name>
<feature type="region of interest" description="Disordered" evidence="11">
    <location>
        <begin position="285"/>
        <end position="362"/>
    </location>
</feature>
<comment type="similarity">
    <text evidence="3">Belongs to the nucleoporin GLFG family.</text>
</comment>
<dbReference type="WBParaSite" id="PDA_v2.g25288.t1">
    <property type="protein sequence ID" value="PDA_v2.g25288.t1"/>
    <property type="gene ID" value="PDA_v2.g25288"/>
</dbReference>
<feature type="domain" description="Peptidase S59" evidence="12">
    <location>
        <begin position="641"/>
        <end position="747"/>
    </location>
</feature>
<feature type="compositionally biased region" description="Low complexity" evidence="11">
    <location>
        <begin position="481"/>
        <end position="491"/>
    </location>
</feature>
<evidence type="ECO:0000256" key="2">
    <source>
        <dbReference type="ARBA" id="ARBA00004620"/>
    </source>
</evidence>
<dbReference type="SUPFAM" id="SSF82215">
    <property type="entry name" value="C-terminal autoproteolytic domain of nucleoporin nup98"/>
    <property type="match status" value="1"/>
</dbReference>
<evidence type="ECO:0000256" key="3">
    <source>
        <dbReference type="ARBA" id="ARBA00008926"/>
    </source>
</evidence>
<feature type="region of interest" description="Disordered" evidence="11">
    <location>
        <begin position="481"/>
        <end position="509"/>
    </location>
</feature>
<feature type="compositionally biased region" description="Low complexity" evidence="11">
    <location>
        <begin position="239"/>
        <end position="252"/>
    </location>
</feature>
<feature type="compositionally biased region" description="Polar residues" evidence="11">
    <location>
        <begin position="113"/>
        <end position="127"/>
    </location>
</feature>
<keyword evidence="9" id="KW-0906">Nuclear pore complex</keyword>
<evidence type="ECO:0000259" key="12">
    <source>
        <dbReference type="PROSITE" id="PS51434"/>
    </source>
</evidence>
<dbReference type="FunFam" id="1.10.10.2360:FF:000001">
    <property type="entry name" value="Nuclear pore complex protein Nup98-Nup96"/>
    <property type="match status" value="1"/>
</dbReference>
<feature type="region of interest" description="Disordered" evidence="11">
    <location>
        <begin position="522"/>
        <end position="548"/>
    </location>
</feature>
<sequence>MFGNKSFTSNTSSFGSTFGTTTFGSNDGPDGTTIAFEPMRGTDTMIRNGDNKEIQTKNMCITSMDQYKMKSIEELRVADYTANRKGNTGGGGGGGLFGSAAKPAGTGLFGNTTSTFGQQQQPTNTPSTGGGLFGSAAKPAGSGLFGGTTSTFGQQQQPSTGGGLFGGASNTTSTGTTLFGNSAKPAGSLFGSTTTSTFGQQQQQPATGGGLFGGASNTASTGSTLFGNAAKPATGGLFGTTSTFGQQQQQSSTGGGLFGGASNTASTGSTLFGNSAKPAGSLFGSTTTSTFGQQQQQSSTGGSLFGSTNTGSTGSNLFGNTAKPAGNLFGSNTTSSFGQQQQQPTQQFAAAPTSAPVQPIYLGGKDDENAIKRAILESQLSSLPYGDSPIFKNKSALPGISSSSVLSRNNESSNIQSQLRKLANQALSPTSSPSNNTSSNGNTSALNNFSNFSTVTSPNSSFTYKPLVGLPSLGFDPGRNQSSLNLSLRSSPQKLSKNNSFMSDSKKQNQSLKSFDVSVLKSSKSNASKPSSTVSTPPTAEADVLTPQQSRRRSVCFADIPNLTQVRTTDSTTVVTESTTTTDAALPVTVPKKSILVTPETRRPREVIAQSPITPPTFSETPTSDSVDMNSSALNSSILLAEGYYVEPPIEDLENSLKDGKYFVRGGLTVGRNGYGSVFWPGDFELSSLNFEDIISFRSKEVVVYPDDESKPPLGVDLNRPAEVSLERVWPFDKETKEYIKVCYFCL</sequence>
<feature type="compositionally biased region" description="Low complexity" evidence="11">
    <location>
        <begin position="190"/>
        <end position="206"/>
    </location>
</feature>
<protein>
    <recommendedName>
        <fullName evidence="4">Nuclear pore complex protein Nup98-Nup96</fullName>
    </recommendedName>
</protein>
<feature type="region of interest" description="Disordered" evidence="11">
    <location>
        <begin position="190"/>
        <end position="215"/>
    </location>
</feature>
<dbReference type="GO" id="GO:0051028">
    <property type="term" value="P:mRNA transport"/>
    <property type="evidence" value="ECO:0007669"/>
    <property type="project" value="UniProtKB-KW"/>
</dbReference>
<feature type="region of interest" description="Disordered" evidence="11">
    <location>
        <begin position="401"/>
        <end position="443"/>
    </location>
</feature>
<reference evidence="14" key="1">
    <citation type="submission" date="2022-11" db="UniProtKB">
        <authorList>
            <consortium name="WormBaseParasite"/>
        </authorList>
    </citation>
    <scope>IDENTIFICATION</scope>
</reference>
<feature type="compositionally biased region" description="Low complexity" evidence="11">
    <location>
        <begin position="426"/>
        <end position="443"/>
    </location>
</feature>
<keyword evidence="10" id="KW-0539">Nucleus</keyword>
<feature type="compositionally biased region" description="Low complexity" evidence="11">
    <location>
        <begin position="147"/>
        <end position="159"/>
    </location>
</feature>
<evidence type="ECO:0000256" key="1">
    <source>
        <dbReference type="ARBA" id="ARBA00004567"/>
    </source>
</evidence>
<comment type="subcellular location">
    <subcellularLocation>
        <location evidence="2">Nucleus membrane</location>
        <topology evidence="2">Peripheral membrane protein</topology>
        <orientation evidence="2">Nucleoplasmic side</orientation>
    </subcellularLocation>
    <subcellularLocation>
        <location evidence="1">Nucleus</location>
        <location evidence="1">Nuclear pore complex</location>
    </subcellularLocation>
</comment>
<dbReference type="Pfam" id="PF13634">
    <property type="entry name" value="Nucleoporin_FG"/>
    <property type="match status" value="3"/>
</dbReference>
<organism evidence="13 14">
    <name type="scientific">Panagrolaimus davidi</name>
    <dbReference type="NCBI Taxonomy" id="227884"/>
    <lineage>
        <taxon>Eukaryota</taxon>
        <taxon>Metazoa</taxon>
        <taxon>Ecdysozoa</taxon>
        <taxon>Nematoda</taxon>
        <taxon>Chromadorea</taxon>
        <taxon>Rhabditida</taxon>
        <taxon>Tylenchina</taxon>
        <taxon>Panagrolaimomorpha</taxon>
        <taxon>Panagrolaimoidea</taxon>
        <taxon>Panagrolaimidae</taxon>
        <taxon>Panagrolaimus</taxon>
    </lineage>
</organism>
<proteinExistence type="inferred from homology"/>
<evidence type="ECO:0000256" key="11">
    <source>
        <dbReference type="SAM" id="MobiDB-lite"/>
    </source>
</evidence>
<dbReference type="Proteomes" id="UP000887578">
    <property type="component" value="Unplaced"/>
</dbReference>
<dbReference type="InterPro" id="IPR025574">
    <property type="entry name" value="Nucleoporin_FG_rpt"/>
</dbReference>
<evidence type="ECO:0000256" key="8">
    <source>
        <dbReference type="ARBA" id="ARBA00023010"/>
    </source>
</evidence>
<dbReference type="AlphaFoldDB" id="A0A914Q8A0"/>
<keyword evidence="7" id="KW-0653">Protein transport</keyword>
<dbReference type="GO" id="GO:0006405">
    <property type="term" value="P:RNA export from nucleus"/>
    <property type="evidence" value="ECO:0007669"/>
    <property type="project" value="TreeGrafter"/>
</dbReference>
<dbReference type="PANTHER" id="PTHR23198">
    <property type="entry name" value="NUCLEOPORIN"/>
    <property type="match status" value="1"/>
</dbReference>
<evidence type="ECO:0000256" key="5">
    <source>
        <dbReference type="ARBA" id="ARBA00022448"/>
    </source>
</evidence>
<dbReference type="PANTHER" id="PTHR23198:SF6">
    <property type="entry name" value="NUCLEAR PORE COMPLEX PROTEIN NUP98-NUP96"/>
    <property type="match status" value="1"/>
</dbReference>
<dbReference type="GO" id="GO:0017056">
    <property type="term" value="F:structural constituent of nuclear pore"/>
    <property type="evidence" value="ECO:0007669"/>
    <property type="project" value="InterPro"/>
</dbReference>
<dbReference type="InterPro" id="IPR036903">
    <property type="entry name" value="Nup98_auto-Pept-S59_dom_sf"/>
</dbReference>
<feature type="compositionally biased region" description="Low complexity" evidence="11">
    <location>
        <begin position="330"/>
        <end position="355"/>
    </location>
</feature>
<keyword evidence="13" id="KW-1185">Reference proteome</keyword>
<evidence type="ECO:0000256" key="10">
    <source>
        <dbReference type="ARBA" id="ARBA00023242"/>
    </source>
</evidence>
<feature type="region of interest" description="Disordered" evidence="11">
    <location>
        <begin position="113"/>
        <end position="169"/>
    </location>
</feature>
<evidence type="ECO:0000256" key="7">
    <source>
        <dbReference type="ARBA" id="ARBA00022927"/>
    </source>
</evidence>
<evidence type="ECO:0000256" key="4">
    <source>
        <dbReference type="ARBA" id="ARBA00013472"/>
    </source>
</evidence>
<feature type="compositionally biased region" description="Low complexity" evidence="11">
    <location>
        <begin position="401"/>
        <end position="414"/>
    </location>
</feature>
<evidence type="ECO:0000313" key="14">
    <source>
        <dbReference type="WBParaSite" id="PDA_v2.g25288.t1"/>
    </source>
</evidence>
<dbReference type="GO" id="GO:0008139">
    <property type="term" value="F:nuclear localization sequence binding"/>
    <property type="evidence" value="ECO:0007669"/>
    <property type="project" value="TreeGrafter"/>
</dbReference>